<evidence type="ECO:0000313" key="2">
    <source>
        <dbReference type="Proteomes" id="UP001148737"/>
    </source>
</evidence>
<name>A0ACC1QWV8_9HYPO</name>
<gene>
    <name evidence="1" type="ORF">NLG97_g4478</name>
</gene>
<evidence type="ECO:0000313" key="1">
    <source>
        <dbReference type="EMBL" id="KAJ3493835.1"/>
    </source>
</evidence>
<protein>
    <submittedName>
        <fullName evidence="1">Uncharacterized protein</fullName>
    </submittedName>
</protein>
<accession>A0ACC1QWV8</accession>
<reference evidence="1" key="1">
    <citation type="submission" date="2022-07" db="EMBL/GenBank/DDBJ databases">
        <title>Genome Sequence of Lecanicillium saksenae.</title>
        <authorList>
            <person name="Buettner E."/>
        </authorList>
    </citation>
    <scope>NUCLEOTIDE SEQUENCE</scope>
    <source>
        <strain evidence="1">VT-O1</strain>
    </source>
</reference>
<keyword evidence="2" id="KW-1185">Reference proteome</keyword>
<dbReference type="Proteomes" id="UP001148737">
    <property type="component" value="Unassembled WGS sequence"/>
</dbReference>
<proteinExistence type="predicted"/>
<dbReference type="EMBL" id="JANAKD010000444">
    <property type="protein sequence ID" value="KAJ3493835.1"/>
    <property type="molecule type" value="Genomic_DNA"/>
</dbReference>
<organism evidence="1 2">
    <name type="scientific">Lecanicillium saksenae</name>
    <dbReference type="NCBI Taxonomy" id="468837"/>
    <lineage>
        <taxon>Eukaryota</taxon>
        <taxon>Fungi</taxon>
        <taxon>Dikarya</taxon>
        <taxon>Ascomycota</taxon>
        <taxon>Pezizomycotina</taxon>
        <taxon>Sordariomycetes</taxon>
        <taxon>Hypocreomycetidae</taxon>
        <taxon>Hypocreales</taxon>
        <taxon>Cordycipitaceae</taxon>
        <taxon>Lecanicillium</taxon>
    </lineage>
</organism>
<sequence length="204" mass="22791">MSATTALSHVRSRAPSPACFSSDTKGEDLLLASKQCSTISAHSDEGWVCRTNGQCDLFPKLDLSRVQVLCISPSKRLFRIIERQPSGKPDHIITWGESKGVGLVVWSTFATKLNRRNAEAPPTRKTTIHCTRPTKLNVNFGLRSRAFMAISEACLNPSDRILNLGAVTVRQVRWDWREAEWHIFPPASRKRGVTVKLNRTIPKA</sequence>
<comment type="caution">
    <text evidence="1">The sequence shown here is derived from an EMBL/GenBank/DDBJ whole genome shotgun (WGS) entry which is preliminary data.</text>
</comment>